<keyword evidence="1" id="KW-0472">Membrane</keyword>
<keyword evidence="1" id="KW-1133">Transmembrane helix</keyword>
<protein>
    <submittedName>
        <fullName evidence="2">Uncharacterized protein</fullName>
    </submittedName>
</protein>
<evidence type="ECO:0000313" key="3">
    <source>
        <dbReference type="Proteomes" id="UP000031166"/>
    </source>
</evidence>
<keyword evidence="1" id="KW-0812">Transmembrane</keyword>
<sequence>MDPTHNTSNSDPALVLILGEIKGQLGTYMKFMETLQGKHDNLETRTRALENAKFWLMGAAAALGGLAGFVVDLFKS</sequence>
<organism evidence="2 3">
    <name type="scientific">Brevundimonas nasdae</name>
    <dbReference type="NCBI Taxonomy" id="172043"/>
    <lineage>
        <taxon>Bacteria</taxon>
        <taxon>Pseudomonadati</taxon>
        <taxon>Pseudomonadota</taxon>
        <taxon>Alphaproteobacteria</taxon>
        <taxon>Caulobacterales</taxon>
        <taxon>Caulobacteraceae</taxon>
        <taxon>Brevundimonas</taxon>
    </lineage>
</organism>
<accession>A0A0B4DZS3</accession>
<name>A0A0B4DZS3_9CAUL</name>
<comment type="caution">
    <text evidence="2">The sequence shown here is derived from an EMBL/GenBank/DDBJ whole genome shotgun (WGS) entry which is preliminary data.</text>
</comment>
<reference evidence="2 3" key="1">
    <citation type="submission" date="2014-12" db="EMBL/GenBank/DDBJ databases">
        <title>Genome sequencing of Brevundimonas nasdae TPW30.</title>
        <authorList>
            <person name="Tan P.W."/>
            <person name="Chan K.-G."/>
        </authorList>
    </citation>
    <scope>NUCLEOTIDE SEQUENCE [LARGE SCALE GENOMIC DNA]</scope>
    <source>
        <strain evidence="2 3">TPW30</strain>
    </source>
</reference>
<dbReference type="AlphaFoldDB" id="A0A0B4DZS3"/>
<evidence type="ECO:0000313" key="2">
    <source>
        <dbReference type="EMBL" id="KIC59773.1"/>
    </source>
</evidence>
<gene>
    <name evidence="2" type="ORF">RM53_05060</name>
</gene>
<dbReference type="STRING" id="172043.RM53_05060"/>
<dbReference type="Proteomes" id="UP000031166">
    <property type="component" value="Unassembled WGS sequence"/>
</dbReference>
<feature type="transmembrane region" description="Helical" evidence="1">
    <location>
        <begin position="54"/>
        <end position="74"/>
    </location>
</feature>
<evidence type="ECO:0000256" key="1">
    <source>
        <dbReference type="SAM" id="Phobius"/>
    </source>
</evidence>
<proteinExistence type="predicted"/>
<dbReference type="EMBL" id="JWSY01000005">
    <property type="protein sequence ID" value="KIC59773.1"/>
    <property type="molecule type" value="Genomic_DNA"/>
</dbReference>